<sequence>MAVTVTDLGRALHAIMRANSVTDAYHTDVVKAYPAVAALLKGAIDTGGWLSPSASQFGDLIATAPSRSILAAIDAVSPFRRSKPGVDVLVSMDRPAAAWRVETQPIAVTNWNFTTVRLTGDKSIAGIVVTSVEASKELGPEFTRQISNDAASEINYAESSALLDVSNDGTGTAPASITSSGIIVESTGADAASLRADLNTLLSQYRGDLSRAVWAVSSATAVRLALAGDSLGDADVNMTGGFFAGLPLCSANGVPDNQVSLIDASGTVLFDGGVSIDVSRNALLKNGETEILNLYQGNYLGYKFVRVLDWETGRPDSVASLVGIPWTATPAP</sequence>
<keyword evidence="2" id="KW-1185">Reference proteome</keyword>
<dbReference type="Proteomes" id="UP000238169">
    <property type="component" value="Unassembled WGS sequence"/>
</dbReference>
<protein>
    <submittedName>
        <fullName evidence="1">Phage-like protein</fullName>
    </submittedName>
</protein>
<dbReference type="OrthoDB" id="9804926at2"/>
<organism evidence="1 2">
    <name type="scientific">Caballeronia novacaledonica</name>
    <dbReference type="NCBI Taxonomy" id="1544861"/>
    <lineage>
        <taxon>Bacteria</taxon>
        <taxon>Pseudomonadati</taxon>
        <taxon>Pseudomonadota</taxon>
        <taxon>Betaproteobacteria</taxon>
        <taxon>Burkholderiales</taxon>
        <taxon>Burkholderiaceae</taxon>
        <taxon>Caballeronia</taxon>
    </lineage>
</organism>
<dbReference type="AlphaFoldDB" id="A0A2U3I7B6"/>
<name>A0A2U3I7B6_9BURK</name>
<dbReference type="SUPFAM" id="SSF56563">
    <property type="entry name" value="Major capsid protein gp5"/>
    <property type="match status" value="1"/>
</dbReference>
<dbReference type="EMBL" id="OGTP01000010">
    <property type="protein sequence ID" value="SPB16086.1"/>
    <property type="molecule type" value="Genomic_DNA"/>
</dbReference>
<gene>
    <name evidence="1" type="ORF">NOV72_03286</name>
</gene>
<evidence type="ECO:0000313" key="2">
    <source>
        <dbReference type="Proteomes" id="UP000238169"/>
    </source>
</evidence>
<proteinExistence type="predicted"/>
<accession>A0A2U3I7B6</accession>
<reference evidence="2" key="1">
    <citation type="submission" date="2018-01" db="EMBL/GenBank/DDBJ databases">
        <authorList>
            <person name="Peeters C."/>
        </authorList>
    </citation>
    <scope>NUCLEOTIDE SEQUENCE [LARGE SCALE GENOMIC DNA]</scope>
</reference>
<evidence type="ECO:0000313" key="1">
    <source>
        <dbReference type="EMBL" id="SPB16086.1"/>
    </source>
</evidence>